<sequence>MQRNSCLGSQWLYYKIYTGVKTADYILIEKLAPVITYLEKKKKIQKWFFIRYRDPEEHLRIRFLIDDAENMTALINSFYPIFKELLDENIIWRIQTDTYQREIERYGKKTIYDSEFLFWKDSKMILNYLSLKTSFIAKETPIFFSLLMVDSFLNSFRLSNLEKLILMDKLQIAFKEEFEIGKIQKKEMDINYRSLYPQIKLFLEAENQDNFPEIFSIVNRKSNLIQKKVFEIIDKIQIPIDDFLSSHIHMMINRQYTSKQRVYELVIYDHLYRYYKTLCYKK</sequence>
<feature type="domain" description="Thiopeptide-type bacteriocin biosynthesis" evidence="1">
    <location>
        <begin position="11"/>
        <end position="275"/>
    </location>
</feature>
<keyword evidence="4" id="KW-1185">Reference proteome</keyword>
<protein>
    <submittedName>
        <fullName evidence="3">Lant_dehydr_C domain-containing protein</fullName>
    </submittedName>
</protein>
<evidence type="ECO:0000313" key="4">
    <source>
        <dbReference type="Proteomes" id="UP000474567"/>
    </source>
</evidence>
<dbReference type="NCBIfam" id="TIGR03891">
    <property type="entry name" value="thiopep_ocin"/>
    <property type="match status" value="1"/>
</dbReference>
<reference evidence="2 4" key="1">
    <citation type="submission" date="2020-02" db="EMBL/GenBank/DDBJ databases">
        <authorList>
            <person name="Criscuolo A."/>
        </authorList>
    </citation>
    <scope>NUCLEOTIDE SEQUENCE [LARGE SCALE GENOMIC DNA]</scope>
    <source>
        <strain evidence="2">CECT7796</strain>
    </source>
</reference>
<gene>
    <name evidence="2" type="ORF">FLACOL7796_02471</name>
    <name evidence="3" type="ORF">TRV642_4591</name>
</gene>
<dbReference type="Proteomes" id="UP001152749">
    <property type="component" value="Chromosome"/>
</dbReference>
<accession>A0A9W4X8A3</accession>
<dbReference type="EMBL" id="OX336425">
    <property type="protein sequence ID" value="CAI2769221.1"/>
    <property type="molecule type" value="Genomic_DNA"/>
</dbReference>
<dbReference type="KEGG" id="fcs:TRV642_4591"/>
<evidence type="ECO:0000313" key="2">
    <source>
        <dbReference type="EMBL" id="CAA9198932.1"/>
    </source>
</evidence>
<evidence type="ECO:0000259" key="1">
    <source>
        <dbReference type="Pfam" id="PF14028"/>
    </source>
</evidence>
<evidence type="ECO:0000313" key="3">
    <source>
        <dbReference type="EMBL" id="CAI2769221.1"/>
    </source>
</evidence>
<proteinExistence type="predicted"/>
<dbReference type="Proteomes" id="UP000474567">
    <property type="component" value="Unassembled WGS sequence"/>
</dbReference>
<dbReference type="AlphaFoldDB" id="A0A9W4X8A3"/>
<dbReference type="InterPro" id="IPR023809">
    <property type="entry name" value="Thiopep_bacteriocin_synth_dom"/>
</dbReference>
<dbReference type="EMBL" id="CADCST010000085">
    <property type="protein sequence ID" value="CAA9198932.1"/>
    <property type="molecule type" value="Genomic_DNA"/>
</dbReference>
<dbReference type="RefSeq" id="WP_173966427.1">
    <property type="nucleotide sequence ID" value="NZ_CADCST010000085.1"/>
</dbReference>
<reference evidence="3" key="2">
    <citation type="submission" date="2022-09" db="EMBL/GenBank/DDBJ databases">
        <authorList>
            <person name="Duchaud E."/>
        </authorList>
    </citation>
    <scope>NUCLEOTIDE SEQUENCE</scope>
    <source>
        <strain evidence="3">TRV642</strain>
    </source>
</reference>
<organism evidence="3 5">
    <name type="scientific">Flavobacterium collinsii</name>
    <dbReference type="NCBI Taxonomy" id="1114861"/>
    <lineage>
        <taxon>Bacteria</taxon>
        <taxon>Pseudomonadati</taxon>
        <taxon>Bacteroidota</taxon>
        <taxon>Flavobacteriia</taxon>
        <taxon>Flavobacteriales</taxon>
        <taxon>Flavobacteriaceae</taxon>
        <taxon>Flavobacterium</taxon>
    </lineage>
</organism>
<name>A0A9W4X8A3_9FLAO</name>
<dbReference type="Pfam" id="PF14028">
    <property type="entry name" value="Lant_dehydr_C"/>
    <property type="match status" value="1"/>
</dbReference>
<evidence type="ECO:0000313" key="5">
    <source>
        <dbReference type="Proteomes" id="UP001152749"/>
    </source>
</evidence>